<name>A0A445L3V7_GLYSO</name>
<feature type="compositionally biased region" description="Basic and acidic residues" evidence="10">
    <location>
        <begin position="526"/>
        <end position="539"/>
    </location>
</feature>
<feature type="domain" description="Response regulatory" evidence="11">
    <location>
        <begin position="1"/>
        <end position="52"/>
    </location>
</feature>
<evidence type="ECO:0000256" key="3">
    <source>
        <dbReference type="ARBA" id="ARBA00023012"/>
    </source>
</evidence>
<comment type="caution">
    <text evidence="8">Lacks conserved residue(s) required for the propagation of feature annotation.</text>
</comment>
<dbReference type="PANTHER" id="PTHR43874:SF220">
    <property type="entry name" value="TWO-COMPONENT RESPONSE REGULATOR-LIKE APRR5"/>
    <property type="match status" value="1"/>
</dbReference>
<keyword evidence="7 9" id="KW-0539">Nucleus</keyword>
<reference evidence="13 14" key="1">
    <citation type="submission" date="2018-09" db="EMBL/GenBank/DDBJ databases">
        <title>A high-quality reference genome of wild soybean provides a powerful tool to mine soybean genomes.</title>
        <authorList>
            <person name="Xie M."/>
            <person name="Chung C.Y.L."/>
            <person name="Li M.-W."/>
            <person name="Wong F.-L."/>
            <person name="Chan T.-F."/>
            <person name="Lam H.-M."/>
        </authorList>
    </citation>
    <scope>NUCLEOTIDE SEQUENCE [LARGE SCALE GENOMIC DNA]</scope>
    <source>
        <strain evidence="14">cv. W05</strain>
        <tissue evidence="13">Hypocotyl of etiolated seedlings</tissue>
    </source>
</reference>
<comment type="caution">
    <text evidence="13">The sequence shown here is derived from an EMBL/GenBank/DDBJ whole genome shotgun (WGS) entry which is preliminary data.</text>
</comment>
<comment type="similarity">
    <text evidence="2">Belongs to the ARR-like family.</text>
</comment>
<protein>
    <submittedName>
        <fullName evidence="13">Two-component response regulator-like APRR5 isoform D</fullName>
    </submittedName>
</protein>
<keyword evidence="4" id="KW-0805">Transcription regulation</keyword>
<dbReference type="EMBL" id="QZWG01000004">
    <property type="protein sequence ID" value="RZC17888.1"/>
    <property type="molecule type" value="Genomic_DNA"/>
</dbReference>
<evidence type="ECO:0000313" key="13">
    <source>
        <dbReference type="EMBL" id="RZC17888.1"/>
    </source>
</evidence>
<feature type="region of interest" description="Disordered" evidence="10">
    <location>
        <begin position="402"/>
        <end position="422"/>
    </location>
</feature>
<dbReference type="PANTHER" id="PTHR43874">
    <property type="entry name" value="TWO-COMPONENT RESPONSE REGULATOR"/>
    <property type="match status" value="1"/>
</dbReference>
<evidence type="ECO:0000259" key="11">
    <source>
        <dbReference type="PROSITE" id="PS50110"/>
    </source>
</evidence>
<evidence type="ECO:0000256" key="9">
    <source>
        <dbReference type="PROSITE-ProRule" id="PRU00357"/>
    </source>
</evidence>
<dbReference type="InterPro" id="IPR045279">
    <property type="entry name" value="ARR-like"/>
</dbReference>
<dbReference type="InterPro" id="IPR010402">
    <property type="entry name" value="CCT_domain"/>
</dbReference>
<evidence type="ECO:0000256" key="7">
    <source>
        <dbReference type="ARBA" id="ARBA00023242"/>
    </source>
</evidence>
<dbReference type="Gene3D" id="3.40.50.2300">
    <property type="match status" value="1"/>
</dbReference>
<evidence type="ECO:0000256" key="6">
    <source>
        <dbReference type="ARBA" id="ARBA00023163"/>
    </source>
</evidence>
<evidence type="ECO:0000256" key="10">
    <source>
        <dbReference type="SAM" id="MobiDB-lite"/>
    </source>
</evidence>
<evidence type="ECO:0000256" key="1">
    <source>
        <dbReference type="ARBA" id="ARBA00004123"/>
    </source>
</evidence>
<dbReference type="GO" id="GO:0000160">
    <property type="term" value="P:phosphorelay signal transduction system"/>
    <property type="evidence" value="ECO:0007669"/>
    <property type="project" value="UniProtKB-KW"/>
</dbReference>
<evidence type="ECO:0000313" key="14">
    <source>
        <dbReference type="Proteomes" id="UP000289340"/>
    </source>
</evidence>
<keyword evidence="6" id="KW-0804">Transcription</keyword>
<dbReference type="AlphaFoldDB" id="A0A445L3V7"/>
<proteinExistence type="inferred from homology"/>
<sequence length="539" mass="59807">MEHEICKNIPVIMMSSQDSISTVYKCMLRGAADYLVKPIRKNELRNLWQHVWRRQSSTTGINGLQDESVAQQKVEATAENNAASNRSSGDAACIQRNIELIEKGSDAQSSCTKPDCEAESDPVGNMQEFSLLKCGEAYPSGTETQQVETSFRLGQTLMMHDCHAGGLNVSIRKNGEASTTNDKDTDTEHFGNASISVNCTGNFDHSPQLDLSLRRSCPGSFENKLTEERHTLMHSNASAFKRYTTRQLQISMPAVLINFSDQQREQITNCEKNISHIATGSNSDSSTPMQRCIVSPTTVQSKESELATSHPPQGHSLPIPVKGVRFNDLCTAYGSVLPSVFHTQSGPPAMPSPNSVVLLEPNFQVNAFYQSNMKESSSEQLYESRGPNGNTTQNHIVYTQEHKSEHAEDRGHISPTTDQSVSSSFCNGNASHLNSIGYGSNCGSSSNVDQVNTVWAASEGKHEDLTNNANSHRSIQREAALNKFRLKRKERCYEKKVRYESRKKLAEQRPRVKGQFVRQVHPDPLVAEKDGKEYDHSDF</sequence>
<feature type="compositionally biased region" description="Basic and acidic residues" evidence="10">
    <location>
        <begin position="402"/>
        <end position="412"/>
    </location>
</feature>
<dbReference type="PROSITE" id="PS51017">
    <property type="entry name" value="CCT"/>
    <property type="match status" value="1"/>
</dbReference>
<evidence type="ECO:0000256" key="5">
    <source>
        <dbReference type="ARBA" id="ARBA00023108"/>
    </source>
</evidence>
<organism evidence="13 14">
    <name type="scientific">Glycine soja</name>
    <name type="common">Wild soybean</name>
    <dbReference type="NCBI Taxonomy" id="3848"/>
    <lineage>
        <taxon>Eukaryota</taxon>
        <taxon>Viridiplantae</taxon>
        <taxon>Streptophyta</taxon>
        <taxon>Embryophyta</taxon>
        <taxon>Tracheophyta</taxon>
        <taxon>Spermatophyta</taxon>
        <taxon>Magnoliopsida</taxon>
        <taxon>eudicotyledons</taxon>
        <taxon>Gunneridae</taxon>
        <taxon>Pentapetalae</taxon>
        <taxon>rosids</taxon>
        <taxon>fabids</taxon>
        <taxon>Fabales</taxon>
        <taxon>Fabaceae</taxon>
        <taxon>Papilionoideae</taxon>
        <taxon>50 kb inversion clade</taxon>
        <taxon>NPAAA clade</taxon>
        <taxon>indigoferoid/millettioid clade</taxon>
        <taxon>Phaseoleae</taxon>
        <taxon>Glycine</taxon>
        <taxon>Glycine subgen. Soja</taxon>
    </lineage>
</organism>
<dbReference type="SMR" id="A0A445L3V7"/>
<evidence type="ECO:0000259" key="12">
    <source>
        <dbReference type="PROSITE" id="PS51017"/>
    </source>
</evidence>
<comment type="subcellular location">
    <subcellularLocation>
        <location evidence="1 9">Nucleus</location>
    </subcellularLocation>
</comment>
<feature type="region of interest" description="Disordered" evidence="10">
    <location>
        <begin position="297"/>
        <end position="316"/>
    </location>
</feature>
<dbReference type="Pfam" id="PF06203">
    <property type="entry name" value="CCT"/>
    <property type="match status" value="1"/>
</dbReference>
<gene>
    <name evidence="13" type="ORF">D0Y65_010549</name>
</gene>
<feature type="domain" description="CCT" evidence="12">
    <location>
        <begin position="477"/>
        <end position="519"/>
    </location>
</feature>
<keyword evidence="14" id="KW-1185">Reference proteome</keyword>
<accession>A0A445L3V7</accession>
<keyword evidence="3" id="KW-0902">Two-component regulatory system</keyword>
<keyword evidence="5" id="KW-0090">Biological rhythms</keyword>
<evidence type="ECO:0000256" key="4">
    <source>
        <dbReference type="ARBA" id="ARBA00023015"/>
    </source>
</evidence>
<feature type="compositionally biased region" description="Polar residues" evidence="10">
    <location>
        <begin position="297"/>
        <end position="311"/>
    </location>
</feature>
<evidence type="ECO:0000256" key="8">
    <source>
        <dbReference type="PROSITE-ProRule" id="PRU00169"/>
    </source>
</evidence>
<dbReference type="GO" id="GO:0009736">
    <property type="term" value="P:cytokinin-activated signaling pathway"/>
    <property type="evidence" value="ECO:0007669"/>
    <property type="project" value="InterPro"/>
</dbReference>
<feature type="region of interest" description="Disordered" evidence="10">
    <location>
        <begin position="505"/>
        <end position="539"/>
    </location>
</feature>
<evidence type="ECO:0000256" key="2">
    <source>
        <dbReference type="ARBA" id="ARBA00010330"/>
    </source>
</evidence>
<dbReference type="Proteomes" id="UP000289340">
    <property type="component" value="Chromosome 4"/>
</dbReference>
<dbReference type="SUPFAM" id="SSF52172">
    <property type="entry name" value="CheY-like"/>
    <property type="match status" value="1"/>
</dbReference>
<dbReference type="InterPro" id="IPR001789">
    <property type="entry name" value="Sig_transdc_resp-reg_receiver"/>
</dbReference>
<dbReference type="PROSITE" id="PS50110">
    <property type="entry name" value="RESPONSE_REGULATORY"/>
    <property type="match status" value="1"/>
</dbReference>
<dbReference type="GO" id="GO:0048511">
    <property type="term" value="P:rhythmic process"/>
    <property type="evidence" value="ECO:0007669"/>
    <property type="project" value="UniProtKB-KW"/>
</dbReference>
<dbReference type="InterPro" id="IPR011006">
    <property type="entry name" value="CheY-like_superfamily"/>
</dbReference>
<dbReference type="GO" id="GO:0005634">
    <property type="term" value="C:nucleus"/>
    <property type="evidence" value="ECO:0007669"/>
    <property type="project" value="UniProtKB-SubCell"/>
</dbReference>